<name>A0A348WAE0_9RHOB</name>
<dbReference type="EMBL" id="DMVW01000063">
    <property type="protein sequence ID" value="HAR51502.1"/>
    <property type="molecule type" value="Genomic_DNA"/>
</dbReference>
<dbReference type="RefSeq" id="WP_339851284.1">
    <property type="nucleotide sequence ID" value="NZ_CAXAXR010000001.1"/>
</dbReference>
<proteinExistence type="predicted"/>
<keyword evidence="1" id="KW-0732">Signal</keyword>
<evidence type="ECO:0000313" key="3">
    <source>
        <dbReference type="Proteomes" id="UP000264719"/>
    </source>
</evidence>
<protein>
    <submittedName>
        <fullName evidence="2">Uncharacterized protein</fullName>
    </submittedName>
</protein>
<evidence type="ECO:0000313" key="2">
    <source>
        <dbReference type="EMBL" id="HAR51502.1"/>
    </source>
</evidence>
<comment type="caution">
    <text evidence="2">The sequence shown here is derived from an EMBL/GenBank/DDBJ whole genome shotgun (WGS) entry which is preliminary data.</text>
</comment>
<gene>
    <name evidence="2" type="ORF">DCS45_06430</name>
</gene>
<dbReference type="Proteomes" id="UP000264719">
    <property type="component" value="Unassembled WGS sequence"/>
</dbReference>
<accession>A0A348WAE0</accession>
<evidence type="ECO:0000256" key="1">
    <source>
        <dbReference type="SAM" id="SignalP"/>
    </source>
</evidence>
<dbReference type="AlphaFoldDB" id="A0A348WAE0"/>
<reference evidence="2 3" key="1">
    <citation type="journal article" date="2018" name="Nat. Biotechnol.">
        <title>A standardized bacterial taxonomy based on genome phylogeny substantially revises the tree of life.</title>
        <authorList>
            <person name="Parks D.H."/>
            <person name="Chuvochina M."/>
            <person name="Waite D.W."/>
            <person name="Rinke C."/>
            <person name="Skarshewski A."/>
            <person name="Chaumeil P.A."/>
            <person name="Hugenholtz P."/>
        </authorList>
    </citation>
    <scope>NUCLEOTIDE SEQUENCE [LARGE SCALE GENOMIC DNA]</scope>
    <source>
        <strain evidence="2">UBA9169</strain>
    </source>
</reference>
<feature type="chain" id="PRO_5016965830" evidence="1">
    <location>
        <begin position="20"/>
        <end position="182"/>
    </location>
</feature>
<sequence length="182" mass="20307">MRLFLAIAALLASAAMAHANINSCQSLFKSAPDRLGGHALTKRENLEKLESGAGYLLQYTRHKAQRASIFLYDRGRSTFSTDDLATELSVSASQIYQLRAQGRNVTDGDVFFDRPKQATKGLFGLAFIYMEYDGRTQQNDYITLGVADGCLVKLIYSSPGARVWSNRRFDRLLDDLLRSIAQ</sequence>
<feature type="signal peptide" evidence="1">
    <location>
        <begin position="1"/>
        <end position="19"/>
    </location>
</feature>
<organism evidence="2 3">
    <name type="scientific">Roseovarius nubinhibens</name>
    <dbReference type="NCBI Taxonomy" id="314263"/>
    <lineage>
        <taxon>Bacteria</taxon>
        <taxon>Pseudomonadati</taxon>
        <taxon>Pseudomonadota</taxon>
        <taxon>Alphaproteobacteria</taxon>
        <taxon>Rhodobacterales</taxon>
        <taxon>Roseobacteraceae</taxon>
        <taxon>Roseovarius</taxon>
    </lineage>
</organism>